<evidence type="ECO:0000313" key="1">
    <source>
        <dbReference type="EMBL" id="QII13232.1"/>
    </source>
</evidence>
<dbReference type="Proteomes" id="UP000501926">
    <property type="component" value="Chromosome"/>
</dbReference>
<reference evidence="1 2" key="1">
    <citation type="submission" date="2020-02" db="EMBL/GenBank/DDBJ databases">
        <title>Newly sequenced genome of strain CSTR1 showed variability in Candidatus Kuenenia stuttgartiensis genomes.</title>
        <authorList>
            <person name="Ding C."/>
            <person name="Adrian L."/>
        </authorList>
    </citation>
    <scope>NUCLEOTIDE SEQUENCE [LARGE SCALE GENOMIC DNA]</scope>
    <source>
        <strain evidence="1 2">CSTR1</strain>
    </source>
</reference>
<sequence>MLRPYFSKKQSITKYYNFMEIDAFGYSRSFSAENFPLLFHL</sequence>
<evidence type="ECO:0000313" key="2">
    <source>
        <dbReference type="Proteomes" id="UP000501926"/>
    </source>
</evidence>
<organism evidence="1 2">
    <name type="scientific">Kuenenia stuttgartiensis</name>
    <dbReference type="NCBI Taxonomy" id="174633"/>
    <lineage>
        <taxon>Bacteria</taxon>
        <taxon>Pseudomonadati</taxon>
        <taxon>Planctomycetota</taxon>
        <taxon>Candidatus Brocadiia</taxon>
        <taxon>Candidatus Brocadiales</taxon>
        <taxon>Candidatus Brocadiaceae</taxon>
        <taxon>Candidatus Kuenenia</taxon>
    </lineage>
</organism>
<name>A0A6G7GV51_KUEST</name>
<dbReference type="EMBL" id="CP049055">
    <property type="protein sequence ID" value="QII13232.1"/>
    <property type="molecule type" value="Genomic_DNA"/>
</dbReference>
<proteinExistence type="predicted"/>
<gene>
    <name evidence="1" type="ORF">KsCSTR_38530</name>
</gene>
<dbReference type="AlphaFoldDB" id="A0A6G7GV51"/>
<accession>A0A6G7GV51</accession>
<protein>
    <submittedName>
        <fullName evidence="1">Uncharacterized protein</fullName>
    </submittedName>
</protein>